<dbReference type="CDD" id="cd07711">
    <property type="entry name" value="MBLAC1-like_MBL-fold"/>
    <property type="match status" value="1"/>
</dbReference>
<dbReference type="InterPro" id="IPR001279">
    <property type="entry name" value="Metallo-B-lactamas"/>
</dbReference>
<evidence type="ECO:0000256" key="3">
    <source>
        <dbReference type="ARBA" id="ARBA00014856"/>
    </source>
</evidence>
<dbReference type="SUPFAM" id="SSF56281">
    <property type="entry name" value="Metallo-hydrolase/oxidoreductase"/>
    <property type="match status" value="1"/>
</dbReference>
<evidence type="ECO:0000256" key="4">
    <source>
        <dbReference type="ARBA" id="ARBA00032988"/>
    </source>
</evidence>
<proteinExistence type="predicted"/>
<gene>
    <name evidence="8" type="ORF">X801_06900</name>
</gene>
<dbReference type="PANTHER" id="PTHR23200">
    <property type="entry name" value="METALLO-BETA-LACTAMASE DOMAIN-CONTAINING PROTEIN 1"/>
    <property type="match status" value="1"/>
</dbReference>
<reference evidence="8 9" key="1">
    <citation type="submission" date="2015-03" db="EMBL/GenBank/DDBJ databases">
        <title>Draft genome of the nematode, Opisthorchis viverrini.</title>
        <authorList>
            <person name="Mitreva M."/>
        </authorList>
    </citation>
    <scope>NUCLEOTIDE SEQUENCE [LARGE SCALE GENOMIC DNA]</scope>
    <source>
        <strain evidence="8">Khon Kaen</strain>
    </source>
</reference>
<sequence length="211" mass="23812">MAYAQYHLDILRPGWSKSMDGGHSNAACTITLLKGPNTILIDPGSPWDSEKLRELLKQRNLTFEDINYVICTHEHVDHIGSLHHFRNAVHIVGTTIYKDTYIDHDFAHHIAYEIDSGIKVVHTPGHSSRDVSVVAKNVEAHGRVAVVGDLFECEEDLRDPRLWQKSSCNPNVQLEYRTKILEKANFIVPGHGPAFKVTPEVRRLPLIALEP</sequence>
<evidence type="ECO:0000259" key="7">
    <source>
        <dbReference type="SMART" id="SM00849"/>
    </source>
</evidence>
<evidence type="ECO:0000256" key="6">
    <source>
        <dbReference type="ARBA" id="ARBA00045869"/>
    </source>
</evidence>
<comment type="function">
    <text evidence="6">Endoribonuclease that catalyzes the hydrolysis of histone-coding pre-mRNA 3'-end. Involved in histone pre-mRNA processing during the S-phase of the cell cycle, which is required for entering/progressing through S-phase. Cleaves histone pre-mRNA at a major and a minor cleavage site after the 5'-ACCCA-3' and the 5'-ACCCACA-3' sequence, respectively, and located downstream of the stem-loop. May require the presence of the HDE element located at the histone pre-RNA 3'-end to avoid non-specific cleavage.</text>
</comment>
<dbReference type="Gene3D" id="3.60.15.10">
    <property type="entry name" value="Ribonuclease Z/Hydroxyacylglutathione hydrolase-like"/>
    <property type="match status" value="1"/>
</dbReference>
<dbReference type="InterPro" id="IPR036866">
    <property type="entry name" value="RibonucZ/Hydroxyglut_hydro"/>
</dbReference>
<protein>
    <recommendedName>
        <fullName evidence="3">Metallo-beta-lactamase domain-containing protein 1</fullName>
    </recommendedName>
    <alternativeName>
        <fullName evidence="4">Endoribonuclease MBLAC1</fullName>
    </alternativeName>
</protein>
<evidence type="ECO:0000313" key="8">
    <source>
        <dbReference type="EMBL" id="OON17265.1"/>
    </source>
</evidence>
<evidence type="ECO:0000256" key="5">
    <source>
        <dbReference type="ARBA" id="ARBA00044690"/>
    </source>
</evidence>
<dbReference type="Proteomes" id="UP000243686">
    <property type="component" value="Unassembled WGS sequence"/>
</dbReference>
<dbReference type="Pfam" id="PF00753">
    <property type="entry name" value="Lactamase_B"/>
    <property type="match status" value="1"/>
</dbReference>
<evidence type="ECO:0000313" key="9">
    <source>
        <dbReference type="Proteomes" id="UP000243686"/>
    </source>
</evidence>
<keyword evidence="9" id="KW-1185">Reference proteome</keyword>
<dbReference type="GO" id="GO:0005829">
    <property type="term" value="C:cytosol"/>
    <property type="evidence" value="ECO:0007669"/>
    <property type="project" value="UniProtKB-SubCell"/>
</dbReference>
<comment type="subcellular location">
    <subcellularLocation>
        <location evidence="1">Cytoplasm</location>
        <location evidence="1">Cytosol</location>
    </subcellularLocation>
</comment>
<comment type="subunit">
    <text evidence="2">Homodimer.</text>
</comment>
<comment type="catalytic activity">
    <reaction evidence="5">
        <text>a ribonucleotidyl-ribonucleotide-RNA + H2O = a 3'-end ribonucleotide-RNA + a 5'-end 5'-phospho-ribonucleoside-RNA + H(+)</text>
        <dbReference type="Rhea" id="RHEA:68096"/>
        <dbReference type="Rhea" id="RHEA-COMP:15179"/>
        <dbReference type="Rhea" id="RHEA-COMP:17355"/>
        <dbReference type="Rhea" id="RHEA-COMP:17428"/>
        <dbReference type="ChEBI" id="CHEBI:15377"/>
        <dbReference type="ChEBI" id="CHEBI:15378"/>
        <dbReference type="ChEBI" id="CHEBI:74896"/>
        <dbReference type="ChEBI" id="CHEBI:138282"/>
        <dbReference type="ChEBI" id="CHEBI:173118"/>
    </reaction>
    <physiologicalReaction direction="left-to-right" evidence="5">
        <dbReference type="Rhea" id="RHEA:68097"/>
    </physiologicalReaction>
</comment>
<dbReference type="InterPro" id="IPR039344">
    <property type="entry name" value="MBLAC1"/>
</dbReference>
<evidence type="ECO:0000256" key="2">
    <source>
        <dbReference type="ARBA" id="ARBA00011738"/>
    </source>
</evidence>
<dbReference type="PANTHER" id="PTHR23200:SF48">
    <property type="entry name" value="METALLO-BETA-LACTAMASE DOMAIN-CONTAINING PROTEIN 1"/>
    <property type="match status" value="1"/>
</dbReference>
<name>A0A1S8WS83_OPIVI</name>
<organism evidence="8 9">
    <name type="scientific">Opisthorchis viverrini</name>
    <name type="common">Southeast Asian liver fluke</name>
    <dbReference type="NCBI Taxonomy" id="6198"/>
    <lineage>
        <taxon>Eukaryota</taxon>
        <taxon>Metazoa</taxon>
        <taxon>Spiralia</taxon>
        <taxon>Lophotrochozoa</taxon>
        <taxon>Platyhelminthes</taxon>
        <taxon>Trematoda</taxon>
        <taxon>Digenea</taxon>
        <taxon>Opisthorchiida</taxon>
        <taxon>Opisthorchiata</taxon>
        <taxon>Opisthorchiidae</taxon>
        <taxon>Opisthorchis</taxon>
    </lineage>
</organism>
<dbReference type="SMART" id="SM00849">
    <property type="entry name" value="Lactamase_B"/>
    <property type="match status" value="1"/>
</dbReference>
<dbReference type="EMBL" id="KV895634">
    <property type="protein sequence ID" value="OON17265.1"/>
    <property type="molecule type" value="Genomic_DNA"/>
</dbReference>
<accession>A0A1S8WS83</accession>
<feature type="domain" description="Metallo-beta-lactamase" evidence="7">
    <location>
        <begin position="27"/>
        <end position="191"/>
    </location>
</feature>
<dbReference type="AlphaFoldDB" id="A0A1S8WS83"/>
<evidence type="ECO:0000256" key="1">
    <source>
        <dbReference type="ARBA" id="ARBA00004514"/>
    </source>
</evidence>